<dbReference type="PANTHER" id="PTHR47843:SF5">
    <property type="entry name" value="BTB_POZ DOMAIN PROTEIN"/>
    <property type="match status" value="1"/>
</dbReference>
<accession>A0A517L1K1</accession>
<dbReference type="Proteomes" id="UP000316270">
    <property type="component" value="Chromosome 3"/>
</dbReference>
<organism evidence="1 2">
    <name type="scientific">Venturia effusa</name>
    <dbReference type="NCBI Taxonomy" id="50376"/>
    <lineage>
        <taxon>Eukaryota</taxon>
        <taxon>Fungi</taxon>
        <taxon>Dikarya</taxon>
        <taxon>Ascomycota</taxon>
        <taxon>Pezizomycotina</taxon>
        <taxon>Dothideomycetes</taxon>
        <taxon>Pleosporomycetidae</taxon>
        <taxon>Venturiales</taxon>
        <taxon>Venturiaceae</taxon>
        <taxon>Venturia</taxon>
    </lineage>
</organism>
<keyword evidence="2" id="KW-1185">Reference proteome</keyword>
<proteinExistence type="predicted"/>
<name>A0A517L1K1_9PEZI</name>
<dbReference type="InterPro" id="IPR011333">
    <property type="entry name" value="SKP1/BTB/POZ_sf"/>
</dbReference>
<dbReference type="Gene3D" id="3.30.710.10">
    <property type="entry name" value="Potassium Channel Kv1.1, Chain A"/>
    <property type="match status" value="1"/>
</dbReference>
<dbReference type="AlphaFoldDB" id="A0A517L1K1"/>
<evidence type="ECO:0000313" key="2">
    <source>
        <dbReference type="Proteomes" id="UP000316270"/>
    </source>
</evidence>
<sequence length="242" mass="27236">MASDDGKDRLRNIPAKRSWAADQPATITAHMMVSDHCTNRKAKRPRHADRLTTTTAHIMALHHGKDALAKTVSSLYGDTRYSDLKIEGQVGIIELVDENPSAVRAMLQFIYMANYHNLKVLPGDASMLGPIPMDKDLSLDANVYILADKYMMPSLKELAFSRFEVAALIFPIMWPGSFFQVVQEVYENTAEGNRLREILSLAMVENPARTLKGFLEKEGEEFTQLMLDLPEFAIDIIKYSSK</sequence>
<gene>
    <name evidence="1" type="ORF">FKW77_007003</name>
</gene>
<dbReference type="OrthoDB" id="6359816at2759"/>
<dbReference type="EMBL" id="CP042187">
    <property type="protein sequence ID" value="QDS69505.1"/>
    <property type="molecule type" value="Genomic_DNA"/>
</dbReference>
<dbReference type="PANTHER" id="PTHR47843">
    <property type="entry name" value="BTB DOMAIN-CONTAINING PROTEIN-RELATED"/>
    <property type="match status" value="1"/>
</dbReference>
<evidence type="ECO:0008006" key="3">
    <source>
        <dbReference type="Google" id="ProtNLM"/>
    </source>
</evidence>
<reference evidence="1 2" key="1">
    <citation type="submission" date="2019-07" db="EMBL/GenBank/DDBJ databases">
        <title>Finished genome of Venturia effusa.</title>
        <authorList>
            <person name="Young C.A."/>
            <person name="Cox M.P."/>
            <person name="Ganley A.R.D."/>
            <person name="David W.J."/>
        </authorList>
    </citation>
    <scope>NUCLEOTIDE SEQUENCE [LARGE SCALE GENOMIC DNA]</scope>
    <source>
        <strain evidence="2">albino</strain>
    </source>
</reference>
<evidence type="ECO:0000313" key="1">
    <source>
        <dbReference type="EMBL" id="QDS69505.1"/>
    </source>
</evidence>
<protein>
    <recommendedName>
        <fullName evidence="3">BTB domain-containing protein</fullName>
    </recommendedName>
</protein>